<evidence type="ECO:0000313" key="3">
    <source>
        <dbReference type="Proteomes" id="UP000236584"/>
    </source>
</evidence>
<accession>A0A2I8VHP9</accession>
<reference evidence="2 3" key="1">
    <citation type="submission" date="2018-01" db="EMBL/GenBank/DDBJ databases">
        <title>Complete genome sequence of Salinigranum rubrum GX10T, an extremely halophilic archaeon isolated from a marine solar saltern.</title>
        <authorList>
            <person name="Han S."/>
        </authorList>
    </citation>
    <scope>NUCLEOTIDE SEQUENCE [LARGE SCALE GENOMIC DNA]</scope>
    <source>
        <strain evidence="2 3">GX10</strain>
    </source>
</reference>
<name>A0A2I8VHP9_9EURY</name>
<proteinExistence type="predicted"/>
<dbReference type="AlphaFoldDB" id="A0A2I8VHP9"/>
<dbReference type="OrthoDB" id="305016at2157"/>
<sequence>MTDSFPRPRPGPSRDRLVVRLGCTAVAALLSVVVFRDVVTDALPLLWPPTTPFSRWFGLVTVLLVSFLVLPGVVGTLVGDRLYDSLDGDGDEE</sequence>
<feature type="transmembrane region" description="Helical" evidence="1">
    <location>
        <begin position="17"/>
        <end position="36"/>
    </location>
</feature>
<feature type="transmembrane region" description="Helical" evidence="1">
    <location>
        <begin position="56"/>
        <end position="78"/>
    </location>
</feature>
<keyword evidence="1" id="KW-0812">Transmembrane</keyword>
<keyword evidence="1" id="KW-0472">Membrane</keyword>
<protein>
    <submittedName>
        <fullName evidence="2">Uncharacterized protein</fullName>
    </submittedName>
</protein>
<evidence type="ECO:0000313" key="2">
    <source>
        <dbReference type="EMBL" id="AUV81456.1"/>
    </source>
</evidence>
<evidence type="ECO:0000256" key="1">
    <source>
        <dbReference type="SAM" id="Phobius"/>
    </source>
</evidence>
<gene>
    <name evidence="2" type="ORF">C2R22_07130</name>
</gene>
<dbReference type="Proteomes" id="UP000236584">
    <property type="component" value="Chromosome"/>
</dbReference>
<dbReference type="KEGG" id="srub:C2R22_07130"/>
<organism evidence="2 3">
    <name type="scientific">Salinigranum rubrum</name>
    <dbReference type="NCBI Taxonomy" id="755307"/>
    <lineage>
        <taxon>Archaea</taxon>
        <taxon>Methanobacteriati</taxon>
        <taxon>Methanobacteriota</taxon>
        <taxon>Stenosarchaea group</taxon>
        <taxon>Halobacteria</taxon>
        <taxon>Halobacteriales</taxon>
        <taxon>Haloferacaceae</taxon>
        <taxon>Salinigranum</taxon>
    </lineage>
</organism>
<dbReference type="RefSeq" id="WP_103425144.1">
    <property type="nucleotide sequence ID" value="NZ_CP026309.1"/>
</dbReference>
<keyword evidence="1" id="KW-1133">Transmembrane helix</keyword>
<keyword evidence="3" id="KW-1185">Reference proteome</keyword>
<dbReference type="GeneID" id="35591850"/>
<dbReference type="EMBL" id="CP026309">
    <property type="protein sequence ID" value="AUV81456.1"/>
    <property type="molecule type" value="Genomic_DNA"/>
</dbReference>